<accession>A0A2N9M437</accession>
<dbReference type="AlphaFoldDB" id="A0A2N9M437"/>
<gene>
    <name evidence="3" type="ORF">SBA5_760015</name>
</gene>
<protein>
    <recommendedName>
        <fullName evidence="2">Antitoxin</fullName>
    </recommendedName>
</protein>
<organism evidence="3 4">
    <name type="scientific">Candidatus Sulfuritelmatomonas gaucii</name>
    <dbReference type="NCBI Taxonomy" id="2043161"/>
    <lineage>
        <taxon>Bacteria</taxon>
        <taxon>Pseudomonadati</taxon>
        <taxon>Acidobacteriota</taxon>
        <taxon>Terriglobia</taxon>
        <taxon>Terriglobales</taxon>
        <taxon>Acidobacteriaceae</taxon>
        <taxon>Candidatus Sulfuritelmatomonas</taxon>
    </lineage>
</organism>
<dbReference type="InterPro" id="IPR006442">
    <property type="entry name" value="Antitoxin_Phd/YefM"/>
</dbReference>
<dbReference type="Proteomes" id="UP000239735">
    <property type="component" value="Unassembled WGS sequence"/>
</dbReference>
<sequence length="76" mass="8302">MQKIPAAQFKSQCLAVMDKVAESGRPVVITKHGKPVVQVIRVQSNEDEIFGFLAGKGRIVGDIENAIPVSDWNLPE</sequence>
<evidence type="ECO:0000256" key="2">
    <source>
        <dbReference type="RuleBase" id="RU362080"/>
    </source>
</evidence>
<proteinExistence type="inferred from homology"/>
<reference evidence="4" key="1">
    <citation type="submission" date="2018-02" db="EMBL/GenBank/DDBJ databases">
        <authorList>
            <person name="Hausmann B."/>
        </authorList>
    </citation>
    <scope>NUCLEOTIDE SEQUENCE [LARGE SCALE GENOMIC DNA]</scope>
    <source>
        <strain evidence="4">Peat soil MAG SbA5</strain>
    </source>
</reference>
<dbReference type="InterPro" id="IPR036165">
    <property type="entry name" value="YefM-like_sf"/>
</dbReference>
<comment type="similarity">
    <text evidence="1 2">Belongs to the phD/YefM antitoxin family.</text>
</comment>
<evidence type="ECO:0000256" key="1">
    <source>
        <dbReference type="ARBA" id="ARBA00009981"/>
    </source>
</evidence>
<comment type="function">
    <text evidence="2">Antitoxin component of a type II toxin-antitoxin (TA) system.</text>
</comment>
<dbReference type="EMBL" id="OKRB01000137">
    <property type="protein sequence ID" value="SPE30187.1"/>
    <property type="molecule type" value="Genomic_DNA"/>
</dbReference>
<dbReference type="Pfam" id="PF02604">
    <property type="entry name" value="PhdYeFM_antitox"/>
    <property type="match status" value="1"/>
</dbReference>
<evidence type="ECO:0000313" key="3">
    <source>
        <dbReference type="EMBL" id="SPE30187.1"/>
    </source>
</evidence>
<evidence type="ECO:0000313" key="4">
    <source>
        <dbReference type="Proteomes" id="UP000239735"/>
    </source>
</evidence>
<dbReference type="NCBIfam" id="TIGR01552">
    <property type="entry name" value="phd_fam"/>
    <property type="match status" value="1"/>
</dbReference>
<name>A0A2N9M437_9BACT</name>
<dbReference type="SUPFAM" id="SSF143120">
    <property type="entry name" value="YefM-like"/>
    <property type="match status" value="1"/>
</dbReference>
<dbReference type="OrthoDB" id="963455at2"/>
<dbReference type="Gene3D" id="3.40.1620.10">
    <property type="entry name" value="YefM-like domain"/>
    <property type="match status" value="1"/>
</dbReference>